<sequence>MQARVVLLPLLLAGAIGAAEARPWLEPDDLRARHSVQWLADRGCFNAPVSTWPLMWADLSPGLDAAATLPECRDSAAWRYLAFERDYQRNHTIQASVTLGGASDEPVFRGFSAAPREEAEASVRLEMSSGRLAMGLTGTWTNDPRDGDSGRVDGSYLAGTAGNWVLGAGAIDRWWGPGWRSSTILSDNARPAPGVWINRRASTPSGWRPASWLGPWNFTAFAGQLERERYVPRTKLIGMRFSFKPWRYMEVGLSRTVQWGGSGRPQGFSSFWEAMIGRDNGQRGPDGDPGNQLGGADVRFGFPVGSTVLGVYGQVTGEDEAGGLPSTYMGLAGIDLGTQLWQGEQRLFVEYTDTTAGAWSHERRPNVGYEHSIYRTGYRFNGRNIASTWESDAQVLSVGVSHFFSGGQEVSVGYDRAKLNRDGTQRPRPASAGIPMLDPIGRQDVDIYSLQYRQPLLRGRLTLSAYYTDKEIRSALDDYSRGTVMALWEFRFD</sequence>
<accession>A0ABV4AIQ0</accession>
<dbReference type="Gene3D" id="2.40.160.130">
    <property type="entry name" value="Capsule assembly protein Wzi"/>
    <property type="match status" value="1"/>
</dbReference>
<dbReference type="RefSeq" id="WP_369454886.1">
    <property type="nucleotide sequence ID" value="NZ_JBGCUO010000001.1"/>
</dbReference>
<organism evidence="2 3">
    <name type="scientific">Isoalcanivorax beigongshangi</name>
    <dbReference type="NCBI Taxonomy" id="3238810"/>
    <lineage>
        <taxon>Bacteria</taxon>
        <taxon>Pseudomonadati</taxon>
        <taxon>Pseudomonadota</taxon>
        <taxon>Gammaproteobacteria</taxon>
        <taxon>Oceanospirillales</taxon>
        <taxon>Alcanivoracaceae</taxon>
        <taxon>Isoalcanivorax</taxon>
    </lineage>
</organism>
<feature type="signal peptide" evidence="1">
    <location>
        <begin position="1"/>
        <end position="21"/>
    </location>
</feature>
<evidence type="ECO:0000313" key="3">
    <source>
        <dbReference type="Proteomes" id="UP001562065"/>
    </source>
</evidence>
<gene>
    <name evidence="2" type="ORF">AB5I84_05675</name>
</gene>
<evidence type="ECO:0000256" key="1">
    <source>
        <dbReference type="SAM" id="SignalP"/>
    </source>
</evidence>
<dbReference type="InterPro" id="IPR038636">
    <property type="entry name" value="Wzi_sf"/>
</dbReference>
<proteinExistence type="predicted"/>
<dbReference type="Proteomes" id="UP001562065">
    <property type="component" value="Unassembled WGS sequence"/>
</dbReference>
<evidence type="ECO:0000313" key="2">
    <source>
        <dbReference type="EMBL" id="MEY1661636.1"/>
    </source>
</evidence>
<dbReference type="EMBL" id="JBGCUO010000001">
    <property type="protein sequence ID" value="MEY1661636.1"/>
    <property type="molecule type" value="Genomic_DNA"/>
</dbReference>
<reference evidence="2 3" key="1">
    <citation type="submission" date="2024-07" db="EMBL/GenBank/DDBJ databases">
        <authorList>
            <person name="Ren Q."/>
        </authorList>
    </citation>
    <scope>NUCLEOTIDE SEQUENCE [LARGE SCALE GENOMIC DNA]</scope>
    <source>
        <strain evidence="2 3">REN37</strain>
    </source>
</reference>
<dbReference type="Pfam" id="PF14052">
    <property type="entry name" value="Caps_assemb_Wzi"/>
    <property type="match status" value="1"/>
</dbReference>
<keyword evidence="3" id="KW-1185">Reference proteome</keyword>
<feature type="chain" id="PRO_5047065713" evidence="1">
    <location>
        <begin position="22"/>
        <end position="493"/>
    </location>
</feature>
<protein>
    <submittedName>
        <fullName evidence="2">Capsule assembly Wzi family protein</fullName>
    </submittedName>
</protein>
<comment type="caution">
    <text evidence="2">The sequence shown here is derived from an EMBL/GenBank/DDBJ whole genome shotgun (WGS) entry which is preliminary data.</text>
</comment>
<name>A0ABV4AIQ0_9GAMM</name>
<dbReference type="InterPro" id="IPR026950">
    <property type="entry name" value="Caps_assemb_Wzi"/>
</dbReference>
<keyword evidence="1" id="KW-0732">Signal</keyword>